<protein>
    <submittedName>
        <fullName evidence="2">Uncharacterized protein</fullName>
    </submittedName>
</protein>
<dbReference type="EMBL" id="JOJR01000368">
    <property type="protein sequence ID" value="RCN38901.1"/>
    <property type="molecule type" value="Genomic_DNA"/>
</dbReference>
<name>A0A368G387_ANCCA</name>
<comment type="caution">
    <text evidence="2">The sequence shown here is derived from an EMBL/GenBank/DDBJ whole genome shotgun (WGS) entry which is preliminary data.</text>
</comment>
<gene>
    <name evidence="2" type="ORF">ANCCAN_15173</name>
</gene>
<sequence>MMMTTRKGLTRKRTNKKPKDITKSTGGGQQQRSRYIRESRTRSQPPPWKFRTRNYRK</sequence>
<keyword evidence="3" id="KW-1185">Reference proteome</keyword>
<evidence type="ECO:0000313" key="2">
    <source>
        <dbReference type="EMBL" id="RCN38901.1"/>
    </source>
</evidence>
<proteinExistence type="predicted"/>
<feature type="region of interest" description="Disordered" evidence="1">
    <location>
        <begin position="1"/>
        <end position="57"/>
    </location>
</feature>
<dbReference type="Proteomes" id="UP000252519">
    <property type="component" value="Unassembled WGS sequence"/>
</dbReference>
<evidence type="ECO:0000256" key="1">
    <source>
        <dbReference type="SAM" id="MobiDB-lite"/>
    </source>
</evidence>
<accession>A0A368G387</accession>
<reference evidence="2 3" key="1">
    <citation type="submission" date="2014-10" db="EMBL/GenBank/DDBJ databases">
        <title>Draft genome of the hookworm Ancylostoma caninum.</title>
        <authorList>
            <person name="Mitreva M."/>
        </authorList>
    </citation>
    <scope>NUCLEOTIDE SEQUENCE [LARGE SCALE GENOMIC DNA]</scope>
    <source>
        <strain evidence="2 3">Baltimore</strain>
    </source>
</reference>
<dbReference type="AlphaFoldDB" id="A0A368G387"/>
<evidence type="ECO:0000313" key="3">
    <source>
        <dbReference type="Proteomes" id="UP000252519"/>
    </source>
</evidence>
<organism evidence="2 3">
    <name type="scientific">Ancylostoma caninum</name>
    <name type="common">Dog hookworm</name>
    <dbReference type="NCBI Taxonomy" id="29170"/>
    <lineage>
        <taxon>Eukaryota</taxon>
        <taxon>Metazoa</taxon>
        <taxon>Ecdysozoa</taxon>
        <taxon>Nematoda</taxon>
        <taxon>Chromadorea</taxon>
        <taxon>Rhabditida</taxon>
        <taxon>Rhabditina</taxon>
        <taxon>Rhabditomorpha</taxon>
        <taxon>Strongyloidea</taxon>
        <taxon>Ancylostomatidae</taxon>
        <taxon>Ancylostomatinae</taxon>
        <taxon>Ancylostoma</taxon>
    </lineage>
</organism>